<dbReference type="EMBL" id="BABT02000046">
    <property type="protein sequence ID" value="GAA94674.1"/>
    <property type="molecule type" value="Genomic_DNA"/>
</dbReference>
<gene>
    <name evidence="6" type="primary">Mo01327</name>
    <name evidence="6" type="ORF">E5Q_01327</name>
</gene>
<evidence type="ECO:0000256" key="3">
    <source>
        <dbReference type="ARBA" id="ARBA00025740"/>
    </source>
</evidence>
<dbReference type="InterPro" id="IPR015943">
    <property type="entry name" value="WD40/YVTN_repeat-like_dom_sf"/>
</dbReference>
<keyword evidence="7" id="KW-1185">Reference proteome</keyword>
<dbReference type="eggNOG" id="KOG2111">
    <property type="taxonomic scope" value="Eukaryota"/>
</dbReference>
<keyword evidence="1 4" id="KW-0853">WD repeat</keyword>
<protein>
    <submittedName>
        <fullName evidence="6">Uncharacterized protein</fullName>
    </submittedName>
</protein>
<keyword evidence="2" id="KW-0677">Repeat</keyword>
<dbReference type="InterPro" id="IPR048720">
    <property type="entry name" value="PROPPIN"/>
</dbReference>
<dbReference type="HOGENOM" id="CLU_039768_0_0_1"/>
<comment type="caution">
    <text evidence="6">The sequence shown here is derived from an EMBL/GenBank/DDBJ whole genome shotgun (WGS) entry which is preliminary data.</text>
</comment>
<reference evidence="6 7" key="1">
    <citation type="journal article" date="2011" name="J. Gen. Appl. Microbiol.">
        <title>Draft genome sequencing of the enigmatic basidiomycete Mixia osmundae.</title>
        <authorList>
            <person name="Nishida H."/>
            <person name="Nagatsuka Y."/>
            <person name="Sugiyama J."/>
        </authorList>
    </citation>
    <scope>NUCLEOTIDE SEQUENCE [LARGE SCALE GENOMIC DNA]</scope>
    <source>
        <strain evidence="7">CBS 9802 / IAM 14324 / JCM 22182 / KY 12970</strain>
    </source>
</reference>
<feature type="repeat" description="WD" evidence="4">
    <location>
        <begin position="262"/>
        <end position="288"/>
    </location>
</feature>
<feature type="region of interest" description="Disordered" evidence="5">
    <location>
        <begin position="332"/>
        <end position="353"/>
    </location>
</feature>
<dbReference type="GO" id="GO:0005737">
    <property type="term" value="C:cytoplasm"/>
    <property type="evidence" value="ECO:0007669"/>
    <property type="project" value="UniProtKB-ARBA"/>
</dbReference>
<dbReference type="Gene3D" id="2.130.10.10">
    <property type="entry name" value="YVTN repeat-like/Quinoprotein amine dehydrogenase"/>
    <property type="match status" value="1"/>
</dbReference>
<name>G7DVR4_MIXOS</name>
<dbReference type="InterPro" id="IPR001680">
    <property type="entry name" value="WD40_rpt"/>
</dbReference>
<dbReference type="OMA" id="GGPQCMC"/>
<dbReference type="InterPro" id="IPR036322">
    <property type="entry name" value="WD40_repeat_dom_sf"/>
</dbReference>
<organism evidence="6 7">
    <name type="scientific">Mixia osmundae (strain CBS 9802 / IAM 14324 / JCM 22182 / KY 12970)</name>
    <dbReference type="NCBI Taxonomy" id="764103"/>
    <lineage>
        <taxon>Eukaryota</taxon>
        <taxon>Fungi</taxon>
        <taxon>Dikarya</taxon>
        <taxon>Basidiomycota</taxon>
        <taxon>Pucciniomycotina</taxon>
        <taxon>Mixiomycetes</taxon>
        <taxon>Mixiales</taxon>
        <taxon>Mixiaceae</taxon>
        <taxon>Mixia</taxon>
    </lineage>
</organism>
<dbReference type="Pfam" id="PF21032">
    <property type="entry name" value="PROPPIN"/>
    <property type="match status" value="1"/>
</dbReference>
<accession>G7DVR4</accession>
<dbReference type="AlphaFoldDB" id="G7DVR4"/>
<evidence type="ECO:0000256" key="2">
    <source>
        <dbReference type="ARBA" id="ARBA00022737"/>
    </source>
</evidence>
<comment type="similarity">
    <text evidence="3">Belongs to the WD repeat PROPPIN family.</text>
</comment>
<dbReference type="PROSITE" id="PS50082">
    <property type="entry name" value="WD_REPEATS_2"/>
    <property type="match status" value="1"/>
</dbReference>
<dbReference type="Proteomes" id="UP000009131">
    <property type="component" value="Unassembled WGS sequence"/>
</dbReference>
<evidence type="ECO:0000313" key="6">
    <source>
        <dbReference type="EMBL" id="GAA94674.1"/>
    </source>
</evidence>
<dbReference type="SMART" id="SM00320">
    <property type="entry name" value="WD40"/>
    <property type="match status" value="2"/>
</dbReference>
<dbReference type="OrthoDB" id="1667587at2759"/>
<evidence type="ECO:0000256" key="5">
    <source>
        <dbReference type="SAM" id="MobiDB-lite"/>
    </source>
</evidence>
<sequence>MQLPPHQLHAPVRSNIVQVSVNQDGSLFTTAELSGWSVWQTSPLQLISRRDFPQGSLKLVVPLHRTNLIWLVGGPPSPLYSPNKVIIYDDNQARPILAFEFSETVRAVQVRRDRFVVVLRRRVILFAFNVISGKTIDVWREGVYPTIDNPQGLAALASGEGATLLAFPGRQPGHVNIVNLPALDSKRALQAPPPGYDSTLGPPYPSISIIVAHRTHLACLVCSSDGARLATASSKGTLVRIWDVATARALHELRRGTDVATIFSMRFNPDASLLALSSDKGTIHIWHIGDVKGKSRAVETDQQAKLDMFRPYLPRYFSSAWSSCQYRLPVDAPPPSRKLPKLPKTPSALRSASTDPVKQEAALIAAESAARKKEARIEAKLARLSLEDEVSHCIWPQAQSNSPELIVITHAGRWFRLALPSPAQEDTAETATDCRLLEYHKLAETSAWAAFA</sequence>
<evidence type="ECO:0000313" key="7">
    <source>
        <dbReference type="Proteomes" id="UP000009131"/>
    </source>
</evidence>
<dbReference type="InParanoid" id="G7DVR4"/>
<dbReference type="PANTHER" id="PTHR11227">
    <property type="entry name" value="WD-REPEAT PROTEIN INTERACTING WITH PHOSPHOINOSIDES WIPI -RELATED"/>
    <property type="match status" value="1"/>
</dbReference>
<evidence type="ECO:0000256" key="1">
    <source>
        <dbReference type="ARBA" id="ARBA00022574"/>
    </source>
</evidence>
<proteinExistence type="inferred from homology"/>
<dbReference type="FunCoup" id="G7DVR4">
    <property type="interactions" value="293"/>
</dbReference>
<dbReference type="RefSeq" id="XP_014567788.1">
    <property type="nucleotide sequence ID" value="XM_014712302.1"/>
</dbReference>
<evidence type="ECO:0000256" key="4">
    <source>
        <dbReference type="PROSITE-ProRule" id="PRU00221"/>
    </source>
</evidence>
<reference evidence="6 7" key="2">
    <citation type="journal article" date="2012" name="Open Biol.">
        <title>Characteristics of nucleosomes and linker DNA regions on the genome of the basidiomycete Mixia osmundae revealed by mono- and dinucleosome mapping.</title>
        <authorList>
            <person name="Nishida H."/>
            <person name="Kondo S."/>
            <person name="Matsumoto T."/>
            <person name="Suzuki Y."/>
            <person name="Yoshikawa H."/>
            <person name="Taylor T.D."/>
            <person name="Sugiyama J."/>
        </authorList>
    </citation>
    <scope>NUCLEOTIDE SEQUENCE [LARGE SCALE GENOMIC DNA]</scope>
    <source>
        <strain evidence="7">CBS 9802 / IAM 14324 / JCM 22182 / KY 12970</strain>
    </source>
</reference>
<dbReference type="STRING" id="764103.G7DVR4"/>
<dbReference type="SUPFAM" id="SSF50978">
    <property type="entry name" value="WD40 repeat-like"/>
    <property type="match status" value="1"/>
</dbReference>